<dbReference type="VEuPathDB" id="PiroplasmaDB:BBBOND_0203790"/>
<organism evidence="1 2">
    <name type="scientific">Babesia bigemina</name>
    <dbReference type="NCBI Taxonomy" id="5866"/>
    <lineage>
        <taxon>Eukaryota</taxon>
        <taxon>Sar</taxon>
        <taxon>Alveolata</taxon>
        <taxon>Apicomplexa</taxon>
        <taxon>Aconoidasida</taxon>
        <taxon>Piroplasmida</taxon>
        <taxon>Babesiidae</taxon>
        <taxon>Babesia</taxon>
    </lineage>
</organism>
<dbReference type="GeneID" id="24563762"/>
<dbReference type="RefSeq" id="XP_012767407.1">
    <property type="nucleotide sequence ID" value="XM_012911953.1"/>
</dbReference>
<gene>
    <name evidence="1" type="ORF">BBBOND_0203790</name>
</gene>
<dbReference type="OMA" id="FCESHAH"/>
<proteinExistence type="predicted"/>
<dbReference type="EMBL" id="LK391708">
    <property type="protein sequence ID" value="CDR95221.1"/>
    <property type="molecule type" value="Genomic_DNA"/>
</dbReference>
<dbReference type="KEGG" id="bbig:BBBOND_0203790"/>
<dbReference type="OrthoDB" id="361362at2759"/>
<protein>
    <recommendedName>
        <fullName evidence="3">Pre-rRNA-processing protein Ipi1 N-terminal domain-containing protein</fullName>
    </recommendedName>
</protein>
<dbReference type="STRING" id="5866.A0A061D3A1"/>
<evidence type="ECO:0000313" key="1">
    <source>
        <dbReference type="EMBL" id="CDR95221.1"/>
    </source>
</evidence>
<dbReference type="AlphaFoldDB" id="A0A061D3A1"/>
<name>A0A061D3A1_BABBI</name>
<sequence>MKKKKERDFSTKKVRVGREQFRKHASSDARLLANIGQLKKTVKLSTQSIVVNKDRLNVTSRRLTLAELIGKSRHSSESVQLHALSGILEFSRRFRDDTRLNLFSIVQVSGACLLSGHHGVRKQARSLLLAVLEQFNIKSARNAANLAITAGAVAEGSGHGVTNDASGSSTAHGAGGTGDKCEECLALYLFQGVVSSNDVIRSDVYRTVISILDRFPFMIANHVDYLIAKLVKNHPDPPTSAHIDCLYALVKFRQGCEDSVRPALVDYLCKVLEYTLVEGPSATSELACLSVASMTVKSLKAITLNTAGIRYDDARLLKALLCCNLYEYEGLTERGQQTLDALFTEFVLSRSELGLMCADIFRSHHLILMVPLIHLYTLRNTICQDHAPRIAGIIMRAMAASTEHFELQNIGALKPEWREQLLRLMPTDSAVLHTLRAALQESMPYGSQHLRQFDVSTIENANLTVYSGDVSCGNAFEELCKGLIESISQRIEMLPVIAAARMVPLALCTEVFCHARSFSKNFGYLKHLPADYEVRREIPCDLDGYLVRLIDTADKNAVALLLTTLLHMSRLPDKIPEREFAAKFLNPDSIRQMREHELSLVARVVLNCSHSAEIVPQLMDLLRLRLRDPTLCPHDAAKRLIDGLLYHLFGGEALTTQGPAAGIDEHLVQVNRVMGAICGESSVLESQMTTDSLDLIEHAMCSCIVGSLERLLKSPSNNVWTVAEGHAIIFRRCLIPECEKLLEKGLCNVALCILNTGLLPHLRSCATAVQPSAHTTGAAATVGASGTQMLVEHALPQSDRPEWMQKILESNAVQRCSEALLNRLPAGDNAEATVARLCSTVAHILI</sequence>
<dbReference type="InterPro" id="IPR016024">
    <property type="entry name" value="ARM-type_fold"/>
</dbReference>
<evidence type="ECO:0000313" key="2">
    <source>
        <dbReference type="Proteomes" id="UP000033188"/>
    </source>
</evidence>
<keyword evidence="2" id="KW-1185">Reference proteome</keyword>
<accession>A0A061D3A1</accession>
<evidence type="ECO:0008006" key="3">
    <source>
        <dbReference type="Google" id="ProtNLM"/>
    </source>
</evidence>
<dbReference type="Proteomes" id="UP000033188">
    <property type="component" value="Chromosome 2"/>
</dbReference>
<dbReference type="SUPFAM" id="SSF48371">
    <property type="entry name" value="ARM repeat"/>
    <property type="match status" value="1"/>
</dbReference>
<reference evidence="2" key="1">
    <citation type="submission" date="2014-06" db="EMBL/GenBank/DDBJ databases">
        <authorList>
            <person name="Aslett M."/>
            <person name="De Silva N."/>
        </authorList>
    </citation>
    <scope>NUCLEOTIDE SEQUENCE [LARGE SCALE GENOMIC DNA]</scope>
    <source>
        <strain evidence="2">Bond</strain>
    </source>
</reference>